<dbReference type="PROSITE" id="PS01047">
    <property type="entry name" value="HMA_1"/>
    <property type="match status" value="1"/>
</dbReference>
<feature type="compositionally biased region" description="Low complexity" evidence="11">
    <location>
        <begin position="20"/>
        <end position="30"/>
    </location>
</feature>
<protein>
    <submittedName>
        <fullName evidence="13">Copper-transporting ATPase PacS</fullName>
        <ecNumber evidence="13">3.6.3.54</ecNumber>
    </submittedName>
</protein>
<dbReference type="CDD" id="cd02094">
    <property type="entry name" value="P-type_ATPase_Cu-like"/>
    <property type="match status" value="1"/>
</dbReference>
<feature type="domain" description="HMA" evidence="12">
    <location>
        <begin position="34"/>
        <end position="99"/>
    </location>
</feature>
<evidence type="ECO:0000256" key="4">
    <source>
        <dbReference type="ARBA" id="ARBA00022723"/>
    </source>
</evidence>
<dbReference type="SUPFAM" id="SSF81660">
    <property type="entry name" value="Metal cation-transporting ATPase, ATP-binding domain N"/>
    <property type="match status" value="1"/>
</dbReference>
<sequence length="806" mass="84149">MIEMTDTLVRSHPMPVLSQSSADTTTAAPRSAPATVVLNVGGMKCAGCVRSVEKQLLACSGVESATVNLVTEVAVVETSGDIAADTLAQRVSDAGFPTQPRAADAAGTGLTDWVERKQAEQRTQGRRLAIAIMLLLLSTIGHLKHFGWLTVPVLSDLWFHAVLATLTLVGPARDIVVDGWQGMRRLTPNMNTLVALGSLSAYGASVVALIFPKLGWECFFDEPVMLLSFILLGRTLEQRTRYRAADALRSLVELQPAVARLISDPTQGETTQPGVEVPVSCLQPGEWVRILPGEKVPADGEVVAGQSTLDESMLTGESMPVLKQPGDTVAAGTVNQSGALAVRVTSTGQETTLAQMITLVETAQSRKAPVQGLADVIAGYFTYGVMTLATLTFLFWYFIGLEQWPQAMAAALGPMSPVGAPSSTLLVSLKLAIAVLVVACPCALGLATPTAILVGSGLGAERGLLIRGGDVLEAVHGLQRVVFDKTGTLTQGQPQVTDTLVLDAALSETELLRLAATVESGTRHPLAIAIQQAAQAQGLALLSAQAFQTEPGLGITAQVSWQDADVACVIGNRAWLEQHGISVDTAAETQAAALTEAGKTVIYIARGQTLAGLMAVADQLRPEAQQVVQGLQDRGLPVTLLSGDQQLVAAAIASQLNLGSDQVMAEITPQGKVEAIQRFQAQGETVALVGDGINDAPALAQADIGITLNSGTDIAMETADVILMRDHLGGIAAAIDLSRATFTTIRQNLGWACVYNLVGIPLAAGALLPVAGISLSPAAAGGLMAFSSVAVVLNSLRLRQQRIEGL</sequence>
<keyword evidence="6 10" id="KW-0067">ATP-binding</keyword>
<dbReference type="InterPro" id="IPR008250">
    <property type="entry name" value="ATPase_P-typ_transduc_dom_A_sf"/>
</dbReference>
<dbReference type="SUPFAM" id="SSF55008">
    <property type="entry name" value="HMA, heavy metal-associated domain"/>
    <property type="match status" value="1"/>
</dbReference>
<evidence type="ECO:0000256" key="10">
    <source>
        <dbReference type="RuleBase" id="RU362081"/>
    </source>
</evidence>
<keyword evidence="13" id="KW-0378">Hydrolase</keyword>
<feature type="transmembrane region" description="Helical" evidence="10">
    <location>
        <begin position="376"/>
        <end position="399"/>
    </location>
</feature>
<dbReference type="Pfam" id="PF00403">
    <property type="entry name" value="HMA"/>
    <property type="match status" value="1"/>
</dbReference>
<keyword evidence="7" id="KW-1278">Translocase</keyword>
<evidence type="ECO:0000256" key="5">
    <source>
        <dbReference type="ARBA" id="ARBA00022741"/>
    </source>
</evidence>
<dbReference type="InterPro" id="IPR023214">
    <property type="entry name" value="HAD_sf"/>
</dbReference>
<dbReference type="InterPro" id="IPR027256">
    <property type="entry name" value="P-typ_ATPase_IB"/>
</dbReference>
<keyword evidence="8 10" id="KW-1133">Transmembrane helix</keyword>
<comment type="subcellular location">
    <subcellularLocation>
        <location evidence="1">Cell membrane</location>
        <topology evidence="1">Multi-pass membrane protein</topology>
    </subcellularLocation>
</comment>
<dbReference type="STRING" id="1641165.XM38_19870"/>
<dbReference type="SUPFAM" id="SSF81665">
    <property type="entry name" value="Calcium ATPase, transmembrane domain M"/>
    <property type="match status" value="1"/>
</dbReference>
<feature type="transmembrane region" description="Helical" evidence="10">
    <location>
        <begin position="431"/>
        <end position="454"/>
    </location>
</feature>
<keyword evidence="9 10" id="KW-0472">Membrane</keyword>
<reference evidence="13 14" key="1">
    <citation type="journal article" date="2016" name="Biochim. Biophys. Acta">
        <title>Characterization of red-shifted phycobilisomes isolated from the chlorophyll f-containing cyanobacterium Halomicronema hongdechloris.</title>
        <authorList>
            <person name="Li Y."/>
            <person name="Lin Y."/>
            <person name="Garvey C.J."/>
            <person name="Birch D."/>
            <person name="Corkery R.W."/>
            <person name="Loughlin P.C."/>
            <person name="Scheer H."/>
            <person name="Willows R.D."/>
            <person name="Chen M."/>
        </authorList>
    </citation>
    <scope>NUCLEOTIDE SEQUENCE [LARGE SCALE GENOMIC DNA]</scope>
    <source>
        <strain evidence="13 14">C2206</strain>
    </source>
</reference>
<dbReference type="InterPro" id="IPR036163">
    <property type="entry name" value="HMA_dom_sf"/>
</dbReference>
<dbReference type="InterPro" id="IPR036412">
    <property type="entry name" value="HAD-like_sf"/>
</dbReference>
<dbReference type="SUPFAM" id="SSF81653">
    <property type="entry name" value="Calcium ATPase, transduction domain A"/>
    <property type="match status" value="1"/>
</dbReference>
<evidence type="ECO:0000256" key="11">
    <source>
        <dbReference type="SAM" id="MobiDB-lite"/>
    </source>
</evidence>
<dbReference type="CDD" id="cd00371">
    <property type="entry name" value="HMA"/>
    <property type="match status" value="1"/>
</dbReference>
<dbReference type="Pfam" id="PF00702">
    <property type="entry name" value="Hydrolase"/>
    <property type="match status" value="1"/>
</dbReference>
<dbReference type="Gene3D" id="3.30.70.100">
    <property type="match status" value="1"/>
</dbReference>
<dbReference type="PANTHER" id="PTHR43520:SF8">
    <property type="entry name" value="P-TYPE CU(+) TRANSPORTER"/>
    <property type="match status" value="1"/>
</dbReference>
<keyword evidence="10" id="KW-1003">Cell membrane</keyword>
<dbReference type="GO" id="GO:0005886">
    <property type="term" value="C:plasma membrane"/>
    <property type="evidence" value="ECO:0007669"/>
    <property type="project" value="UniProtKB-SubCell"/>
</dbReference>
<evidence type="ECO:0000256" key="6">
    <source>
        <dbReference type="ARBA" id="ARBA00022840"/>
    </source>
</evidence>
<keyword evidence="5 10" id="KW-0547">Nucleotide-binding</keyword>
<dbReference type="SFLD" id="SFLDG00002">
    <property type="entry name" value="C1.7:_P-type_atpase_like"/>
    <property type="match status" value="1"/>
</dbReference>
<evidence type="ECO:0000256" key="3">
    <source>
        <dbReference type="ARBA" id="ARBA00022692"/>
    </source>
</evidence>
<dbReference type="SFLD" id="SFLDS00003">
    <property type="entry name" value="Haloacid_Dehalogenase"/>
    <property type="match status" value="1"/>
</dbReference>
<dbReference type="InterPro" id="IPR044492">
    <property type="entry name" value="P_typ_ATPase_HD_dom"/>
</dbReference>
<dbReference type="GO" id="GO:0055070">
    <property type="term" value="P:copper ion homeostasis"/>
    <property type="evidence" value="ECO:0007669"/>
    <property type="project" value="TreeGrafter"/>
</dbReference>
<accession>A0A1Z3HL81</accession>
<keyword evidence="3 10" id="KW-0812">Transmembrane</keyword>
<evidence type="ECO:0000256" key="2">
    <source>
        <dbReference type="ARBA" id="ARBA00006024"/>
    </source>
</evidence>
<dbReference type="FunFam" id="2.70.150.10:FF:000002">
    <property type="entry name" value="Copper-transporting ATPase 1, putative"/>
    <property type="match status" value="1"/>
</dbReference>
<dbReference type="InterPro" id="IPR059000">
    <property type="entry name" value="ATPase_P-type_domA"/>
</dbReference>
<gene>
    <name evidence="13" type="primary">pacS_1</name>
    <name evidence="13" type="ORF">XM38_017940</name>
</gene>
<dbReference type="GO" id="GO:0005524">
    <property type="term" value="F:ATP binding"/>
    <property type="evidence" value="ECO:0007669"/>
    <property type="project" value="UniProtKB-UniRule"/>
</dbReference>
<keyword evidence="4 10" id="KW-0479">Metal-binding</keyword>
<dbReference type="InterPro" id="IPR018303">
    <property type="entry name" value="ATPase_P-typ_P_site"/>
</dbReference>
<dbReference type="EC" id="3.6.3.54" evidence="13"/>
<dbReference type="Gene3D" id="2.70.150.10">
    <property type="entry name" value="Calcium-transporting ATPase, cytoplasmic transduction domain A"/>
    <property type="match status" value="1"/>
</dbReference>
<dbReference type="SUPFAM" id="SSF56784">
    <property type="entry name" value="HAD-like"/>
    <property type="match status" value="1"/>
</dbReference>
<dbReference type="InterPro" id="IPR001757">
    <property type="entry name" value="P_typ_ATPase"/>
</dbReference>
<dbReference type="EMBL" id="CP021983">
    <property type="protein sequence ID" value="ASC70847.1"/>
    <property type="molecule type" value="Genomic_DNA"/>
</dbReference>
<evidence type="ECO:0000256" key="1">
    <source>
        <dbReference type="ARBA" id="ARBA00004651"/>
    </source>
</evidence>
<dbReference type="GO" id="GO:0005507">
    <property type="term" value="F:copper ion binding"/>
    <property type="evidence" value="ECO:0007669"/>
    <property type="project" value="TreeGrafter"/>
</dbReference>
<comment type="similarity">
    <text evidence="2 10">Belongs to the cation transport ATPase (P-type) (TC 3.A.3) family. Type IB subfamily.</text>
</comment>
<dbReference type="InterPro" id="IPR017969">
    <property type="entry name" value="Heavy-metal-associated_CS"/>
</dbReference>
<dbReference type="AlphaFoldDB" id="A0A1Z3HL81"/>
<evidence type="ECO:0000259" key="12">
    <source>
        <dbReference type="PROSITE" id="PS50846"/>
    </source>
</evidence>
<feature type="transmembrane region" description="Helical" evidence="10">
    <location>
        <begin position="778"/>
        <end position="796"/>
    </location>
</feature>
<evidence type="ECO:0000256" key="7">
    <source>
        <dbReference type="ARBA" id="ARBA00022967"/>
    </source>
</evidence>
<dbReference type="KEGG" id="hhg:XM38_017940"/>
<evidence type="ECO:0000313" key="14">
    <source>
        <dbReference type="Proteomes" id="UP000191901"/>
    </source>
</evidence>
<evidence type="ECO:0000256" key="9">
    <source>
        <dbReference type="ARBA" id="ARBA00023136"/>
    </source>
</evidence>
<dbReference type="GO" id="GO:0016887">
    <property type="term" value="F:ATP hydrolysis activity"/>
    <property type="evidence" value="ECO:0007669"/>
    <property type="project" value="InterPro"/>
</dbReference>
<dbReference type="PANTHER" id="PTHR43520">
    <property type="entry name" value="ATP7, ISOFORM B"/>
    <property type="match status" value="1"/>
</dbReference>
<dbReference type="PRINTS" id="PR00119">
    <property type="entry name" value="CATATPASE"/>
</dbReference>
<dbReference type="PROSITE" id="PS00154">
    <property type="entry name" value="ATPASE_E1_E2"/>
    <property type="match status" value="1"/>
</dbReference>
<dbReference type="Gene3D" id="3.40.50.1000">
    <property type="entry name" value="HAD superfamily/HAD-like"/>
    <property type="match status" value="1"/>
</dbReference>
<dbReference type="Pfam" id="PF00122">
    <property type="entry name" value="E1-E2_ATPase"/>
    <property type="match status" value="1"/>
</dbReference>
<feature type="region of interest" description="Disordered" evidence="11">
    <location>
        <begin position="1"/>
        <end position="30"/>
    </location>
</feature>
<dbReference type="InterPro" id="IPR023298">
    <property type="entry name" value="ATPase_P-typ_TM_dom_sf"/>
</dbReference>
<dbReference type="SFLD" id="SFLDF00027">
    <property type="entry name" value="p-type_atpase"/>
    <property type="match status" value="1"/>
</dbReference>
<dbReference type="PRINTS" id="PR00120">
    <property type="entry name" value="HATPASE"/>
</dbReference>
<dbReference type="PROSITE" id="PS50846">
    <property type="entry name" value="HMA_2"/>
    <property type="match status" value="1"/>
</dbReference>
<organism evidence="13 14">
    <name type="scientific">Halomicronema hongdechloris C2206</name>
    <dbReference type="NCBI Taxonomy" id="1641165"/>
    <lineage>
        <taxon>Bacteria</taxon>
        <taxon>Bacillati</taxon>
        <taxon>Cyanobacteriota</taxon>
        <taxon>Cyanophyceae</taxon>
        <taxon>Nodosilineales</taxon>
        <taxon>Nodosilineaceae</taxon>
        <taxon>Halomicronema</taxon>
    </lineage>
</organism>
<name>A0A1Z3HL81_9CYAN</name>
<evidence type="ECO:0000313" key="13">
    <source>
        <dbReference type="EMBL" id="ASC70847.1"/>
    </source>
</evidence>
<dbReference type="InterPro" id="IPR023299">
    <property type="entry name" value="ATPase_P-typ_cyto_dom_N"/>
</dbReference>
<dbReference type="Proteomes" id="UP000191901">
    <property type="component" value="Chromosome"/>
</dbReference>
<proteinExistence type="inferred from homology"/>
<feature type="transmembrane region" description="Helical" evidence="10">
    <location>
        <begin position="128"/>
        <end position="151"/>
    </location>
</feature>
<dbReference type="GO" id="GO:0043682">
    <property type="term" value="F:P-type divalent copper transporter activity"/>
    <property type="evidence" value="ECO:0007669"/>
    <property type="project" value="TreeGrafter"/>
</dbReference>
<feature type="transmembrane region" description="Helical" evidence="10">
    <location>
        <begin position="749"/>
        <end position="772"/>
    </location>
</feature>
<evidence type="ECO:0000256" key="8">
    <source>
        <dbReference type="ARBA" id="ARBA00022989"/>
    </source>
</evidence>
<dbReference type="InterPro" id="IPR006121">
    <property type="entry name" value="HMA_dom"/>
</dbReference>
<dbReference type="NCBIfam" id="TIGR01494">
    <property type="entry name" value="ATPase_P-type"/>
    <property type="match status" value="2"/>
</dbReference>
<feature type="transmembrane region" description="Helical" evidence="10">
    <location>
        <begin position="188"/>
        <end position="208"/>
    </location>
</feature>
<dbReference type="Gene3D" id="3.40.1110.10">
    <property type="entry name" value="Calcium-transporting ATPase, cytoplasmic domain N"/>
    <property type="match status" value="1"/>
</dbReference>
<keyword evidence="14" id="KW-1185">Reference proteome</keyword>
<dbReference type="NCBIfam" id="TIGR01525">
    <property type="entry name" value="ATPase-IB_hvy"/>
    <property type="match status" value="1"/>
</dbReference>